<feature type="region of interest" description="Disordered" evidence="1">
    <location>
        <begin position="32"/>
        <end position="80"/>
    </location>
</feature>
<gene>
    <name evidence="2" type="ORF">SAMN04488000_11816</name>
</gene>
<dbReference type="AlphaFoldDB" id="A0A1H9VDG0"/>
<name>A0A1H9VDG0_9PSEU</name>
<accession>A0A1H9VDG0</accession>
<dbReference type="STRING" id="65499.SAMN04488000_11816"/>
<proteinExistence type="predicted"/>
<dbReference type="Proteomes" id="UP000199503">
    <property type="component" value="Unassembled WGS sequence"/>
</dbReference>
<evidence type="ECO:0000256" key="1">
    <source>
        <dbReference type="SAM" id="MobiDB-lite"/>
    </source>
</evidence>
<keyword evidence="3" id="KW-1185">Reference proteome</keyword>
<evidence type="ECO:0000313" key="3">
    <source>
        <dbReference type="Proteomes" id="UP000199503"/>
    </source>
</evidence>
<organism evidence="2 3">
    <name type="scientific">Lentzea albida</name>
    <dbReference type="NCBI Taxonomy" id="65499"/>
    <lineage>
        <taxon>Bacteria</taxon>
        <taxon>Bacillati</taxon>
        <taxon>Actinomycetota</taxon>
        <taxon>Actinomycetes</taxon>
        <taxon>Pseudonocardiales</taxon>
        <taxon>Pseudonocardiaceae</taxon>
        <taxon>Lentzea</taxon>
    </lineage>
</organism>
<reference evidence="3" key="1">
    <citation type="submission" date="2016-10" db="EMBL/GenBank/DDBJ databases">
        <authorList>
            <person name="Varghese N."/>
            <person name="Submissions S."/>
        </authorList>
    </citation>
    <scope>NUCLEOTIDE SEQUENCE [LARGE SCALE GENOMIC DNA]</scope>
    <source>
        <strain evidence="3">DSM 44437</strain>
    </source>
</reference>
<evidence type="ECO:0000313" key="2">
    <source>
        <dbReference type="EMBL" id="SES19484.1"/>
    </source>
</evidence>
<sequence>MSRKETAPYVLGALSRRASWNFSPFSQPVLQPTEAELHSSRRNWSRQSTSPISRRTTAPPLRRRTTSAHQGGAPTPVTPGRIAELNLKSILLNTLAASQSTHCPVIDMFLAAFPCYLSDPLDEDPQRPQLTSRNKKQSVYENYLPLLGGLAGRTPLALNGVPEGLRVVTVPVRRQGETRVPRDTRRRTRTSQADVHTTARTSLFAPPDGMSTRDLTWVLDRPKRRWSTVVRKFGSCREYLTDELIRAGGVVLRCEVDEDRMK</sequence>
<feature type="region of interest" description="Disordered" evidence="1">
    <location>
        <begin position="175"/>
        <end position="196"/>
    </location>
</feature>
<protein>
    <submittedName>
        <fullName evidence="2">Uncharacterized protein</fullName>
    </submittedName>
</protein>
<dbReference type="EMBL" id="FOFV01000018">
    <property type="protein sequence ID" value="SES19484.1"/>
    <property type="molecule type" value="Genomic_DNA"/>
</dbReference>